<dbReference type="Gene3D" id="1.20.1460.10">
    <property type="entry name" value="subunit c (vma5p) of the yeast v-atpase, domain 2"/>
    <property type="match status" value="1"/>
</dbReference>
<dbReference type="Gene3D" id="3.30.70.1180">
    <property type="entry name" value="Vacuolar atp synthase subunit c, domain 1"/>
    <property type="match status" value="1"/>
</dbReference>
<sequence>MSEDATPYWLIATPITSGYSPQDDWNSLTKKTQGEDLSTNFKFNLPIKDLKVGTLDSLMALSDDLVRFDTLAEGTAFKIMKQLNELQVNEPPMVTLPDVGGRAAAPVSVDAYVRSFAWDDAKYPVKSPLKELTELIVGAVARMDEELKAKATEFANAKGAKVALERKEAGNLMVRSLDALVKSSDFIDSEHLTTLLVVVPKFGIKDWTSNYATLGGQPSFVVPGSSKQITEDADTALMTVTLFRSVVETFKTNCRERRFLVRDFSYSAKGVADEKAAKDKISSDFDKLKVMFVRWCKTNFAEAYSAMMHLKGVRLFVESTLRYGVPPNFQAVLLKPKKDLPLRKALDSLYGHLASTEMIGSNEEEVMPGQAGEFYPYVYLNVLTEPALV</sequence>
<dbReference type="GO" id="GO:0000221">
    <property type="term" value="C:vacuolar proton-transporting V-type ATPase, V1 domain"/>
    <property type="evidence" value="ECO:0007669"/>
    <property type="project" value="TreeGrafter"/>
</dbReference>
<proteinExistence type="inferred from homology"/>
<name>A0A8J5X6F4_DIALT</name>
<dbReference type="PANTHER" id="PTHR10137">
    <property type="entry name" value="V-TYPE PROTON ATPASE SUBUNIT C"/>
    <property type="match status" value="1"/>
</dbReference>
<evidence type="ECO:0000256" key="5">
    <source>
        <dbReference type="RuleBase" id="RU364010"/>
    </source>
</evidence>
<evidence type="ECO:0000256" key="2">
    <source>
        <dbReference type="ARBA" id="ARBA00022448"/>
    </source>
</evidence>
<dbReference type="InterPro" id="IPR004907">
    <property type="entry name" value="ATPase_V1-cplx_csu"/>
</dbReference>
<dbReference type="AlphaFoldDB" id="A0A8J5X6F4"/>
<comment type="similarity">
    <text evidence="1 5">Belongs to the V-ATPase C subunit family.</text>
</comment>
<evidence type="ECO:0000313" key="7">
    <source>
        <dbReference type="Proteomes" id="UP000751190"/>
    </source>
</evidence>
<dbReference type="FunFam" id="3.30.70.100:FF:000002">
    <property type="entry name" value="V-type proton ATPase subunit C"/>
    <property type="match status" value="1"/>
</dbReference>
<keyword evidence="2 5" id="KW-0813">Transport</keyword>
<keyword evidence="7" id="KW-1185">Reference proteome</keyword>
<comment type="subunit">
    <text evidence="5">V-ATPase is a heteromultimeric enzyme composed of a peripheral catalytic V1 complex (components A to H) attached to an integral membrane V0 proton pore complex.</text>
</comment>
<dbReference type="PANTHER" id="PTHR10137:SF0">
    <property type="entry name" value="V-TYPE PROTON ATPASE SUBUNIT C"/>
    <property type="match status" value="1"/>
</dbReference>
<dbReference type="Pfam" id="PF03223">
    <property type="entry name" value="V-ATPase_C"/>
    <property type="match status" value="1"/>
</dbReference>
<comment type="caution">
    <text evidence="6">The sequence shown here is derived from an EMBL/GenBank/DDBJ whole genome shotgun (WGS) entry which is preliminary data.</text>
</comment>
<evidence type="ECO:0000313" key="6">
    <source>
        <dbReference type="EMBL" id="KAG8458774.1"/>
    </source>
</evidence>
<keyword evidence="3 5" id="KW-0375">Hydrogen ion transport</keyword>
<dbReference type="CDD" id="cd14785">
    <property type="entry name" value="V-ATPase_C"/>
    <property type="match status" value="1"/>
</dbReference>
<dbReference type="OMA" id="VMIWIHV"/>
<organism evidence="6 7">
    <name type="scientific">Diacronema lutheri</name>
    <name type="common">Unicellular marine alga</name>
    <name type="synonym">Monochrysis lutheri</name>
    <dbReference type="NCBI Taxonomy" id="2081491"/>
    <lineage>
        <taxon>Eukaryota</taxon>
        <taxon>Haptista</taxon>
        <taxon>Haptophyta</taxon>
        <taxon>Pavlovophyceae</taxon>
        <taxon>Pavlovales</taxon>
        <taxon>Pavlovaceae</taxon>
        <taxon>Diacronema</taxon>
    </lineage>
</organism>
<dbReference type="SUPFAM" id="SSF118203">
    <property type="entry name" value="Vacuolar ATP synthase subunit C"/>
    <property type="match status" value="1"/>
</dbReference>
<dbReference type="OrthoDB" id="6605928at2759"/>
<dbReference type="Gene3D" id="3.30.70.100">
    <property type="match status" value="1"/>
</dbReference>
<comment type="function">
    <text evidence="5">Subunit of the V1 complex of vacuolar(H+)-ATPase (V-ATPase), a multisubunit enzyme composed of a peripheral complex (V1) that hydrolyzes ATP and a membrane integral complex (V0) that translocates protons. V-ATPase is responsible for acidifying and maintaining the pH of intracellular compartments and in some cell types, is targeted to the plasma membrane, where it is responsible for acidifying the extracellular environment. Subunit C is necessary for the assembly of the catalytic sector of the enzyme and is likely to have a specific function in its catalytic activity.</text>
</comment>
<evidence type="ECO:0000256" key="4">
    <source>
        <dbReference type="ARBA" id="ARBA00023065"/>
    </source>
</evidence>
<reference evidence="6" key="1">
    <citation type="submission" date="2021-05" db="EMBL/GenBank/DDBJ databases">
        <title>The genome of the haptophyte Pavlova lutheri (Diacronema luteri, Pavlovales) - a model for lipid biosynthesis in eukaryotic algae.</title>
        <authorList>
            <person name="Hulatt C.J."/>
            <person name="Posewitz M.C."/>
        </authorList>
    </citation>
    <scope>NUCLEOTIDE SEQUENCE</scope>
    <source>
        <strain evidence="6">NIVA-4/92</strain>
    </source>
</reference>
<keyword evidence="4 5" id="KW-0406">Ion transport</keyword>
<gene>
    <name evidence="6" type="ORF">KFE25_005201</name>
</gene>
<dbReference type="Proteomes" id="UP000751190">
    <property type="component" value="Unassembled WGS sequence"/>
</dbReference>
<dbReference type="EMBL" id="JAGTXO010000047">
    <property type="protein sequence ID" value="KAG8458774.1"/>
    <property type="molecule type" value="Genomic_DNA"/>
</dbReference>
<dbReference type="GO" id="GO:0046961">
    <property type="term" value="F:proton-transporting ATPase activity, rotational mechanism"/>
    <property type="evidence" value="ECO:0007669"/>
    <property type="project" value="InterPro"/>
</dbReference>
<protein>
    <recommendedName>
        <fullName evidence="5">V-type proton ATPase subunit C</fullName>
    </recommendedName>
</protein>
<accession>A0A8J5X6F4</accession>
<dbReference type="InterPro" id="IPR036132">
    <property type="entry name" value="Vac_ATP_synth_c_sf"/>
</dbReference>
<evidence type="ECO:0000256" key="3">
    <source>
        <dbReference type="ARBA" id="ARBA00022781"/>
    </source>
</evidence>
<evidence type="ECO:0000256" key="1">
    <source>
        <dbReference type="ARBA" id="ARBA00006138"/>
    </source>
</evidence>